<dbReference type="InterPro" id="IPR050563">
    <property type="entry name" value="4-hydroxybenzoyl-CoA_TE"/>
</dbReference>
<name>A0A538SJA0_UNCEI</name>
<dbReference type="EMBL" id="VBOT01000071">
    <property type="protein sequence ID" value="TMQ51445.1"/>
    <property type="molecule type" value="Genomic_DNA"/>
</dbReference>
<organism evidence="3 4">
    <name type="scientific">Eiseniibacteriota bacterium</name>
    <dbReference type="NCBI Taxonomy" id="2212470"/>
    <lineage>
        <taxon>Bacteria</taxon>
        <taxon>Candidatus Eiseniibacteriota</taxon>
    </lineage>
</organism>
<dbReference type="Proteomes" id="UP000320184">
    <property type="component" value="Unassembled WGS sequence"/>
</dbReference>
<reference evidence="3 4" key="1">
    <citation type="journal article" date="2019" name="Nat. Microbiol.">
        <title>Mediterranean grassland soil C-N compound turnover is dependent on rainfall and depth, and is mediated by genomically divergent microorganisms.</title>
        <authorList>
            <person name="Diamond S."/>
            <person name="Andeer P.F."/>
            <person name="Li Z."/>
            <person name="Crits-Christoph A."/>
            <person name="Burstein D."/>
            <person name="Anantharaman K."/>
            <person name="Lane K.R."/>
            <person name="Thomas B.C."/>
            <person name="Pan C."/>
            <person name="Northen T.R."/>
            <person name="Banfield J.F."/>
        </authorList>
    </citation>
    <scope>NUCLEOTIDE SEQUENCE [LARGE SCALE GENOMIC DNA]</scope>
    <source>
        <strain evidence="3">WS_3</strain>
    </source>
</reference>
<dbReference type="PANTHER" id="PTHR31793">
    <property type="entry name" value="4-HYDROXYBENZOYL-COA THIOESTERASE FAMILY MEMBER"/>
    <property type="match status" value="1"/>
</dbReference>
<evidence type="ECO:0000256" key="2">
    <source>
        <dbReference type="ARBA" id="ARBA00022801"/>
    </source>
</evidence>
<evidence type="ECO:0000256" key="1">
    <source>
        <dbReference type="ARBA" id="ARBA00005953"/>
    </source>
</evidence>
<proteinExistence type="inferred from homology"/>
<dbReference type="AlphaFoldDB" id="A0A538SJA0"/>
<gene>
    <name evidence="3" type="ORF">E6K73_05615</name>
</gene>
<sequence length="151" mass="17691">MPPPFTVRCEIHPRFRDTDAMGHINNAVYVTYLEVARQEYWRRFDGADYRRVPFILASVSCDFRSEAQVSEVLEVGIRCEWIGDKSFAFSYEIRERGTQRLVAEATSIQVCYDYEAKRSIRMPEELRRALESFEGRSLARTAEGRSHEARR</sequence>
<dbReference type="GO" id="GO:0047617">
    <property type="term" value="F:fatty acyl-CoA hydrolase activity"/>
    <property type="evidence" value="ECO:0007669"/>
    <property type="project" value="TreeGrafter"/>
</dbReference>
<evidence type="ECO:0000313" key="4">
    <source>
        <dbReference type="Proteomes" id="UP000320184"/>
    </source>
</evidence>
<keyword evidence="2" id="KW-0378">Hydrolase</keyword>
<comment type="caution">
    <text evidence="3">The sequence shown here is derived from an EMBL/GenBank/DDBJ whole genome shotgun (WGS) entry which is preliminary data.</text>
</comment>
<dbReference type="SUPFAM" id="SSF54637">
    <property type="entry name" value="Thioesterase/thiol ester dehydrase-isomerase"/>
    <property type="match status" value="1"/>
</dbReference>
<comment type="similarity">
    <text evidence="1">Belongs to the 4-hydroxybenzoyl-CoA thioesterase family.</text>
</comment>
<accession>A0A538SJA0</accession>
<dbReference type="Gene3D" id="3.10.129.10">
    <property type="entry name" value="Hotdog Thioesterase"/>
    <property type="match status" value="1"/>
</dbReference>
<dbReference type="InterPro" id="IPR029069">
    <property type="entry name" value="HotDog_dom_sf"/>
</dbReference>
<evidence type="ECO:0000313" key="3">
    <source>
        <dbReference type="EMBL" id="TMQ51445.1"/>
    </source>
</evidence>
<dbReference type="CDD" id="cd00586">
    <property type="entry name" value="4HBT"/>
    <property type="match status" value="1"/>
</dbReference>
<dbReference type="PANTHER" id="PTHR31793:SF27">
    <property type="entry name" value="NOVEL THIOESTERASE SUPERFAMILY DOMAIN AND SAPOSIN A-TYPE DOMAIN CONTAINING PROTEIN (0610012H03RIK)"/>
    <property type="match status" value="1"/>
</dbReference>
<dbReference type="Pfam" id="PF13279">
    <property type="entry name" value="4HBT_2"/>
    <property type="match status" value="1"/>
</dbReference>
<protein>
    <submittedName>
        <fullName evidence="3">Acyl-CoA thioesterase</fullName>
    </submittedName>
</protein>